<accession>A0A1V4SK42</accession>
<dbReference type="Pfam" id="PF00534">
    <property type="entry name" value="Glycos_transf_1"/>
    <property type="match status" value="1"/>
</dbReference>
<evidence type="ECO:0000313" key="4">
    <source>
        <dbReference type="Proteomes" id="UP000191554"/>
    </source>
</evidence>
<evidence type="ECO:0000313" key="3">
    <source>
        <dbReference type="EMBL" id="OPX44184.1"/>
    </source>
</evidence>
<dbReference type="CDD" id="cd03812">
    <property type="entry name" value="GT4_CapH-like"/>
    <property type="match status" value="1"/>
</dbReference>
<dbReference type="InterPro" id="IPR001296">
    <property type="entry name" value="Glyco_trans_1"/>
</dbReference>
<dbReference type="EMBL" id="MZGX01000011">
    <property type="protein sequence ID" value="OPX44184.1"/>
    <property type="molecule type" value="Genomic_DNA"/>
</dbReference>
<dbReference type="EC" id="2.4.-.-" evidence="3"/>
<feature type="domain" description="Glycosyl transferase family 1" evidence="1">
    <location>
        <begin position="196"/>
        <end position="303"/>
    </location>
</feature>
<name>A0A1V4SK42_RUMHU</name>
<dbReference type="Pfam" id="PF13439">
    <property type="entry name" value="Glyco_transf_4"/>
    <property type="match status" value="1"/>
</dbReference>
<gene>
    <name evidence="3" type="primary">epsF_2</name>
    <name evidence="3" type="ORF">CLHUN_19830</name>
</gene>
<dbReference type="Proteomes" id="UP000191554">
    <property type="component" value="Unassembled WGS sequence"/>
</dbReference>
<comment type="caution">
    <text evidence="3">The sequence shown here is derived from an EMBL/GenBank/DDBJ whole genome shotgun (WGS) entry which is preliminary data.</text>
</comment>
<dbReference type="InterPro" id="IPR050194">
    <property type="entry name" value="Glycosyltransferase_grp1"/>
</dbReference>
<dbReference type="STRING" id="48256.CLHUN_19830"/>
<proteinExistence type="predicted"/>
<organism evidence="3 4">
    <name type="scientific">Ruminiclostridium hungatei</name>
    <name type="common">Clostridium hungatei</name>
    <dbReference type="NCBI Taxonomy" id="48256"/>
    <lineage>
        <taxon>Bacteria</taxon>
        <taxon>Bacillati</taxon>
        <taxon>Bacillota</taxon>
        <taxon>Clostridia</taxon>
        <taxon>Eubacteriales</taxon>
        <taxon>Oscillospiraceae</taxon>
        <taxon>Ruminiclostridium</taxon>
    </lineage>
</organism>
<keyword evidence="4" id="KW-1185">Reference proteome</keyword>
<feature type="domain" description="Glycosyltransferase subfamily 4-like N-terminal" evidence="2">
    <location>
        <begin position="15"/>
        <end position="177"/>
    </location>
</feature>
<dbReference type="SUPFAM" id="SSF53756">
    <property type="entry name" value="UDP-Glycosyltransferase/glycogen phosphorylase"/>
    <property type="match status" value="1"/>
</dbReference>
<evidence type="ECO:0000259" key="1">
    <source>
        <dbReference type="Pfam" id="PF00534"/>
    </source>
</evidence>
<dbReference type="RefSeq" id="WP_133051103.1">
    <property type="nucleotide sequence ID" value="NZ_MZGX01000011.1"/>
</dbReference>
<dbReference type="GO" id="GO:0016757">
    <property type="term" value="F:glycosyltransferase activity"/>
    <property type="evidence" value="ECO:0007669"/>
    <property type="project" value="UniProtKB-KW"/>
</dbReference>
<keyword evidence="3" id="KW-0808">Transferase</keyword>
<dbReference type="InterPro" id="IPR028098">
    <property type="entry name" value="Glyco_trans_4-like_N"/>
</dbReference>
<dbReference type="AlphaFoldDB" id="A0A1V4SK42"/>
<protein>
    <submittedName>
        <fullName evidence="3">Putative glycosyltransferase EpsF</fullName>
        <ecNumber evidence="3">2.4.-.-</ecNumber>
    </submittedName>
</protein>
<dbReference type="PANTHER" id="PTHR45947">
    <property type="entry name" value="SULFOQUINOVOSYL TRANSFERASE SQD2"/>
    <property type="match status" value="1"/>
</dbReference>
<keyword evidence="3" id="KW-0328">Glycosyltransferase</keyword>
<reference evidence="3 4" key="1">
    <citation type="submission" date="2017-03" db="EMBL/GenBank/DDBJ databases">
        <title>Genome sequence of Clostridium hungatei DSM 14427.</title>
        <authorList>
            <person name="Poehlein A."/>
            <person name="Daniel R."/>
        </authorList>
    </citation>
    <scope>NUCLEOTIDE SEQUENCE [LARGE SCALE GENOMIC DNA]</scope>
    <source>
        <strain evidence="3 4">DSM 14427</strain>
    </source>
</reference>
<dbReference type="OrthoDB" id="9804196at2"/>
<sequence length="367" mass="42248">MAVKRILVIAGKMHYGGLEMVIMNYYRNIDHSKIQFDFLLNYQEAGVFDDEIRQLGGEIYILPRLFFKNIFKYVKALDQFFRTHKEYEVVHGHLTSVGVIYSIIAKLHGVKKVIIHSHSTSVNRTLKGFAERILMLPLRFCAQHYFACSNEAGKYAFGRNILRRSDYRLIRNGIQSEKFSFNQEIRAGVRAGLQLENKFVIGHIGRFEYEKNHAFILDIFFEIHLRDSDARLVLIGAGSRKEEIIEKVHALGLEAAVVFLEQRPDINELMQGMDVFLLPSHYEGLPVVGIEAQAAGLQCFFSDAVTRETDVTGLCSFIPLSSPANHWADMILKCKNGYVRRNMRQAIVDAGYDIREQARWLQDFYLQ</sequence>
<dbReference type="PANTHER" id="PTHR45947:SF3">
    <property type="entry name" value="SULFOQUINOVOSYL TRANSFERASE SQD2"/>
    <property type="match status" value="1"/>
</dbReference>
<dbReference type="Gene3D" id="3.40.50.2000">
    <property type="entry name" value="Glycogen Phosphorylase B"/>
    <property type="match status" value="2"/>
</dbReference>
<evidence type="ECO:0000259" key="2">
    <source>
        <dbReference type="Pfam" id="PF13439"/>
    </source>
</evidence>